<dbReference type="SUPFAM" id="SSF51735">
    <property type="entry name" value="NAD(P)-binding Rossmann-fold domains"/>
    <property type="match status" value="1"/>
</dbReference>
<gene>
    <name evidence="3" type="ORF">SADUNF_Sadunf16G0150600</name>
</gene>
<evidence type="ECO:0000313" key="3">
    <source>
        <dbReference type="EMBL" id="KAF9665697.1"/>
    </source>
</evidence>
<dbReference type="InterPro" id="IPR036291">
    <property type="entry name" value="NAD(P)-bd_dom_sf"/>
</dbReference>
<keyword evidence="1" id="KW-0521">NADP</keyword>
<dbReference type="Proteomes" id="UP000657918">
    <property type="component" value="Chromosome 16"/>
</dbReference>
<dbReference type="AlphaFoldDB" id="A0A835J9U7"/>
<name>A0A835J9U7_9ROSI</name>
<proteinExistence type="predicted"/>
<dbReference type="OrthoDB" id="2735536at2759"/>
<evidence type="ECO:0000256" key="2">
    <source>
        <dbReference type="ARBA" id="ARBA00023002"/>
    </source>
</evidence>
<keyword evidence="4" id="KW-1185">Reference proteome</keyword>
<organism evidence="3 4">
    <name type="scientific">Salix dunnii</name>
    <dbReference type="NCBI Taxonomy" id="1413687"/>
    <lineage>
        <taxon>Eukaryota</taxon>
        <taxon>Viridiplantae</taxon>
        <taxon>Streptophyta</taxon>
        <taxon>Embryophyta</taxon>
        <taxon>Tracheophyta</taxon>
        <taxon>Spermatophyta</taxon>
        <taxon>Magnoliopsida</taxon>
        <taxon>eudicotyledons</taxon>
        <taxon>Gunneridae</taxon>
        <taxon>Pentapetalae</taxon>
        <taxon>rosids</taxon>
        <taxon>fabids</taxon>
        <taxon>Malpighiales</taxon>
        <taxon>Salicaceae</taxon>
        <taxon>Saliceae</taxon>
        <taxon>Salix</taxon>
    </lineage>
</organism>
<sequence>MLLSCAKVLSIKRVAVTSCTAAVLYGRKPPKPDPAEYALSKTLAEEAAWKSKENATDLDVMNPAFVIGPPLHPTLNYSVEMIPNLVNGNELQKQSVCN</sequence>
<protein>
    <recommendedName>
        <fullName evidence="5">NAD-dependent epimerase/dehydratase domain-containing protein</fullName>
    </recommendedName>
</protein>
<comment type="caution">
    <text evidence="3">The sequence shown here is derived from an EMBL/GenBank/DDBJ whole genome shotgun (WGS) entry which is preliminary data.</text>
</comment>
<evidence type="ECO:0000256" key="1">
    <source>
        <dbReference type="ARBA" id="ARBA00022857"/>
    </source>
</evidence>
<dbReference type="GO" id="GO:0016616">
    <property type="term" value="F:oxidoreductase activity, acting on the CH-OH group of donors, NAD or NADP as acceptor"/>
    <property type="evidence" value="ECO:0007669"/>
    <property type="project" value="TreeGrafter"/>
</dbReference>
<keyword evidence="2" id="KW-0560">Oxidoreductase</keyword>
<evidence type="ECO:0008006" key="5">
    <source>
        <dbReference type="Google" id="ProtNLM"/>
    </source>
</evidence>
<evidence type="ECO:0000313" key="4">
    <source>
        <dbReference type="Proteomes" id="UP000657918"/>
    </source>
</evidence>
<dbReference type="PANTHER" id="PTHR10366">
    <property type="entry name" value="NAD DEPENDENT EPIMERASE/DEHYDRATASE"/>
    <property type="match status" value="1"/>
</dbReference>
<reference evidence="3 4" key="1">
    <citation type="submission" date="2020-10" db="EMBL/GenBank/DDBJ databases">
        <title>Plant Genome Project.</title>
        <authorList>
            <person name="Zhang R.-G."/>
        </authorList>
    </citation>
    <scope>NUCLEOTIDE SEQUENCE [LARGE SCALE GENOMIC DNA]</scope>
    <source>
        <strain evidence="3">FAFU-HL-1</strain>
        <tissue evidence="3">Leaf</tissue>
    </source>
</reference>
<accession>A0A835J9U7</accession>
<dbReference type="PANTHER" id="PTHR10366:SF852">
    <property type="entry name" value="CINNAMOYL-COA REDUCTASE CAD2"/>
    <property type="match status" value="1"/>
</dbReference>
<dbReference type="InterPro" id="IPR050425">
    <property type="entry name" value="NAD(P)_dehydrat-like"/>
</dbReference>
<dbReference type="EMBL" id="JADGMS010000016">
    <property type="protein sequence ID" value="KAF9665697.1"/>
    <property type="molecule type" value="Genomic_DNA"/>
</dbReference>
<dbReference type="Gene3D" id="3.40.50.720">
    <property type="entry name" value="NAD(P)-binding Rossmann-like Domain"/>
    <property type="match status" value="1"/>
</dbReference>